<keyword evidence="6" id="KW-0031">Aminopeptidase</keyword>
<accession>A0ABS5VQT7</accession>
<evidence type="ECO:0000256" key="11">
    <source>
        <dbReference type="ARBA" id="ARBA00023049"/>
    </source>
</evidence>
<evidence type="ECO:0000256" key="10">
    <source>
        <dbReference type="ARBA" id="ARBA00022833"/>
    </source>
</evidence>
<evidence type="ECO:0000256" key="6">
    <source>
        <dbReference type="ARBA" id="ARBA00022438"/>
    </source>
</evidence>
<evidence type="ECO:0000313" key="15">
    <source>
        <dbReference type="Proteomes" id="UP000772618"/>
    </source>
</evidence>
<comment type="caution">
    <text evidence="14">The sequence shown here is derived from an EMBL/GenBank/DDBJ whole genome shotgun (WGS) entry which is preliminary data.</text>
</comment>
<keyword evidence="8" id="KW-0479">Metal-binding</keyword>
<dbReference type="EC" id="3.4.11.2" evidence="4"/>
<dbReference type="CDD" id="cd09603">
    <property type="entry name" value="M1_APN_like"/>
    <property type="match status" value="1"/>
</dbReference>
<dbReference type="Gene3D" id="2.60.40.1730">
    <property type="entry name" value="tricorn interacting facor f3 domain"/>
    <property type="match status" value="1"/>
</dbReference>
<organism evidence="14 15">
    <name type="scientific">Chryseosolibacter indicus</name>
    <dbReference type="NCBI Taxonomy" id="2782351"/>
    <lineage>
        <taxon>Bacteria</taxon>
        <taxon>Pseudomonadati</taxon>
        <taxon>Bacteroidota</taxon>
        <taxon>Cytophagia</taxon>
        <taxon>Cytophagales</taxon>
        <taxon>Chryseotaleaceae</taxon>
        <taxon>Chryseosolibacter</taxon>
    </lineage>
</organism>
<evidence type="ECO:0000256" key="8">
    <source>
        <dbReference type="ARBA" id="ARBA00022723"/>
    </source>
</evidence>
<dbReference type="SUPFAM" id="SSF63737">
    <property type="entry name" value="Leukotriene A4 hydrolase N-terminal domain"/>
    <property type="match status" value="1"/>
</dbReference>
<keyword evidence="11" id="KW-0482">Metalloprotease</keyword>
<dbReference type="RefSeq" id="WP_254153127.1">
    <property type="nucleotide sequence ID" value="NZ_JAHESD010000012.1"/>
</dbReference>
<dbReference type="InterPro" id="IPR027268">
    <property type="entry name" value="Peptidase_M4/M1_CTD_sf"/>
</dbReference>
<sequence>MRIVLLVFWIIGFNAAASTPNRDIDIVHYKFELILNDSSDAITGFATVTIKFNKDLNQFSLDLTGKTPDGKGMEVYSLKQNNTPLHFNHRNGNLDITLKNEIKAGTQIDIMISYRGIPSDGLIISKNKYGDRTFFGDNWPNRAHHWLPVVDHPSDKASVEFIVTSPIHYEVVGSGIKTEESTLNEKQKLTHWKEDTPISTKVMVIGAARFAIQYAEEVDNIPVEFWVYPQNKSEGFRDYAAAPKMLKFFIDNIGPYAFKKLANVQSKTKYGGMENASNIFYFENSVTGNAQVDDLIAHEIAHQWFGNSASEADWNHIWLSEGFATYFTHLYNEHTYGKERRAKDMEKERQEVVAYFKNSPLPIVYNSLPENLIDILNANSYQKGSWVLHMLREEIGTEAFWTGIREYYRQYFNKNAETADFQRIMEKASGVKLDNFFKQWLYNPGHPILDVSWKYNAKTGITDISIEQKQTGMVFNFPLEVSFYGNDGEILATEKLKVDGKKNRFSVKTAQKTNKIQLDPGINLLFESYLRK</sequence>
<dbReference type="PANTHER" id="PTHR11533">
    <property type="entry name" value="PROTEASE M1 ZINC METALLOPROTEASE"/>
    <property type="match status" value="1"/>
</dbReference>
<reference evidence="14 15" key="1">
    <citation type="submission" date="2021-05" db="EMBL/GenBank/DDBJ databases">
        <title>A Polyphasic approach of four new species of the genus Ohtaekwangia: Ohtaekwangia histidinii sp. nov., Ohtaekwangia cretensis sp. nov., Ohtaekwangia indiensis sp. nov., Ohtaekwangia reichenbachii sp. nov. from diverse environment.</title>
        <authorList>
            <person name="Octaviana S."/>
        </authorList>
    </citation>
    <scope>NUCLEOTIDE SEQUENCE [LARGE SCALE GENOMIC DNA]</scope>
    <source>
        <strain evidence="14 15">PWU20</strain>
    </source>
</reference>
<dbReference type="InterPro" id="IPR045357">
    <property type="entry name" value="Aminopeptidase_N-like_N"/>
</dbReference>
<dbReference type="InterPro" id="IPR042097">
    <property type="entry name" value="Aminopeptidase_N-like_N_sf"/>
</dbReference>
<comment type="similarity">
    <text evidence="3">Belongs to the peptidase M1 family.</text>
</comment>
<feature type="domain" description="Peptidase M1 membrane alanine aminopeptidase" evidence="12">
    <location>
        <begin position="242"/>
        <end position="440"/>
    </location>
</feature>
<dbReference type="PRINTS" id="PR00756">
    <property type="entry name" value="ALADIPTASE"/>
</dbReference>
<proteinExistence type="inferred from homology"/>
<dbReference type="PANTHER" id="PTHR11533:SF174">
    <property type="entry name" value="PUROMYCIN-SENSITIVE AMINOPEPTIDASE-RELATED"/>
    <property type="match status" value="1"/>
</dbReference>
<dbReference type="InterPro" id="IPR001930">
    <property type="entry name" value="Peptidase_M1"/>
</dbReference>
<evidence type="ECO:0000256" key="3">
    <source>
        <dbReference type="ARBA" id="ARBA00010136"/>
    </source>
</evidence>
<dbReference type="InterPro" id="IPR050344">
    <property type="entry name" value="Peptidase_M1_aminopeptidases"/>
</dbReference>
<dbReference type="Pfam" id="PF17900">
    <property type="entry name" value="Peptidase_M1_N"/>
    <property type="match status" value="1"/>
</dbReference>
<name>A0ABS5VQT7_9BACT</name>
<dbReference type="EMBL" id="JAHESD010000012">
    <property type="protein sequence ID" value="MBT1703162.1"/>
    <property type="molecule type" value="Genomic_DNA"/>
</dbReference>
<feature type="domain" description="Aminopeptidase N-like N-terminal" evidence="13">
    <location>
        <begin position="28"/>
        <end position="200"/>
    </location>
</feature>
<comment type="catalytic activity">
    <reaction evidence="1">
        <text>Release of an N-terminal amino acid, Xaa-|-Yaa- from a peptide, amide or arylamide. Xaa is preferably Ala, but may be most amino acids including Pro (slow action). When a terminal hydrophobic residue is followed by a prolyl residue, the two may be released as an intact Xaa-Pro dipeptide.</text>
        <dbReference type="EC" id="3.4.11.2"/>
    </reaction>
</comment>
<keyword evidence="10" id="KW-0862">Zinc</keyword>
<dbReference type="SUPFAM" id="SSF55486">
    <property type="entry name" value="Metalloproteases ('zincins'), catalytic domain"/>
    <property type="match status" value="1"/>
</dbReference>
<keyword evidence="7" id="KW-0645">Protease</keyword>
<evidence type="ECO:0000256" key="1">
    <source>
        <dbReference type="ARBA" id="ARBA00000098"/>
    </source>
</evidence>
<keyword evidence="15" id="KW-1185">Reference proteome</keyword>
<evidence type="ECO:0000256" key="7">
    <source>
        <dbReference type="ARBA" id="ARBA00022670"/>
    </source>
</evidence>
<dbReference type="Gene3D" id="1.10.390.10">
    <property type="entry name" value="Neutral Protease Domain 2"/>
    <property type="match status" value="1"/>
</dbReference>
<evidence type="ECO:0000256" key="5">
    <source>
        <dbReference type="ARBA" id="ARBA00015611"/>
    </source>
</evidence>
<evidence type="ECO:0000256" key="9">
    <source>
        <dbReference type="ARBA" id="ARBA00022801"/>
    </source>
</evidence>
<evidence type="ECO:0000256" key="4">
    <source>
        <dbReference type="ARBA" id="ARBA00012564"/>
    </source>
</evidence>
<protein>
    <recommendedName>
        <fullName evidence="5">Aminopeptidase N</fullName>
        <ecNumber evidence="4">3.4.11.2</ecNumber>
    </recommendedName>
</protein>
<keyword evidence="9" id="KW-0378">Hydrolase</keyword>
<dbReference type="InterPro" id="IPR014782">
    <property type="entry name" value="Peptidase_M1_dom"/>
</dbReference>
<gene>
    <name evidence="14" type="ORF">KK060_07715</name>
</gene>
<evidence type="ECO:0000313" key="14">
    <source>
        <dbReference type="EMBL" id="MBT1703162.1"/>
    </source>
</evidence>
<dbReference type="Pfam" id="PF01433">
    <property type="entry name" value="Peptidase_M1"/>
    <property type="match status" value="1"/>
</dbReference>
<dbReference type="Proteomes" id="UP000772618">
    <property type="component" value="Unassembled WGS sequence"/>
</dbReference>
<comment type="cofactor">
    <cofactor evidence="2">
        <name>Zn(2+)</name>
        <dbReference type="ChEBI" id="CHEBI:29105"/>
    </cofactor>
</comment>
<evidence type="ECO:0000259" key="12">
    <source>
        <dbReference type="Pfam" id="PF01433"/>
    </source>
</evidence>
<evidence type="ECO:0000256" key="2">
    <source>
        <dbReference type="ARBA" id="ARBA00001947"/>
    </source>
</evidence>
<evidence type="ECO:0000259" key="13">
    <source>
        <dbReference type="Pfam" id="PF17900"/>
    </source>
</evidence>